<dbReference type="SUPFAM" id="SSF54534">
    <property type="entry name" value="FKBP-like"/>
    <property type="match status" value="1"/>
</dbReference>
<dbReference type="Gene3D" id="3.30.1670.10">
    <property type="entry name" value="3-mercaptopyruvate sulfurtransferase, domain 3"/>
    <property type="match status" value="1"/>
</dbReference>
<dbReference type="FunFam" id="3.40.250.10:FF:000098">
    <property type="entry name" value="3-mercaptopyruvate sulfurtransferase"/>
    <property type="match status" value="1"/>
</dbReference>
<name>A0A836KVC8_9TRYP</name>
<dbReference type="Pfam" id="PF00581">
    <property type="entry name" value="Rhodanese"/>
    <property type="match status" value="1"/>
</dbReference>
<dbReference type="InterPro" id="IPR015206">
    <property type="entry name" value="SulfurTase_C"/>
</dbReference>
<evidence type="ECO:0000259" key="3">
    <source>
        <dbReference type="PROSITE" id="PS50206"/>
    </source>
</evidence>
<dbReference type="SUPFAM" id="SSF52821">
    <property type="entry name" value="Rhodanese/Cell cycle control phosphatase"/>
    <property type="match status" value="2"/>
</dbReference>
<dbReference type="InterPro" id="IPR045078">
    <property type="entry name" value="TST/MPST-like"/>
</dbReference>
<protein>
    <recommendedName>
        <fullName evidence="3">Rhodanese domain-containing protein</fullName>
    </recommendedName>
</protein>
<keyword evidence="1" id="KW-0808">Transferase</keyword>
<accession>A0A836KVC8</accession>
<dbReference type="PROSITE" id="PS50206">
    <property type="entry name" value="RHODANESE_3"/>
    <property type="match status" value="2"/>
</dbReference>
<dbReference type="Gene3D" id="3.40.250.10">
    <property type="entry name" value="Rhodanese-like domain"/>
    <property type="match status" value="2"/>
</dbReference>
<dbReference type="PANTHER" id="PTHR11364:SF27">
    <property type="entry name" value="SULFURTRANSFERASE"/>
    <property type="match status" value="1"/>
</dbReference>
<comment type="caution">
    <text evidence="4">The sequence shown here is derived from an EMBL/GenBank/DDBJ whole genome shotgun (WGS) entry which is preliminary data.</text>
</comment>
<reference evidence="5" key="1">
    <citation type="journal article" date="2021" name="Microbiol. Resour. Announc.">
        <title>LGAAP: Leishmaniinae Genome Assembly and Annotation Pipeline.</title>
        <authorList>
            <person name="Almutairi H."/>
            <person name="Urbaniak M.D."/>
            <person name="Bates M.D."/>
            <person name="Jariyapan N."/>
            <person name="Kwakye-Nuako G."/>
            <person name="Thomaz-Soccol V."/>
            <person name="Al-Salem W.S."/>
            <person name="Dillon R.J."/>
            <person name="Bates P.A."/>
            <person name="Gatherer D."/>
        </authorList>
    </citation>
    <scope>NUCLEOTIDE SEQUENCE [LARGE SCALE GENOMIC DNA]</scope>
</reference>
<evidence type="ECO:0000256" key="2">
    <source>
        <dbReference type="ARBA" id="ARBA00022737"/>
    </source>
</evidence>
<dbReference type="AlphaFoldDB" id="A0A836KVC8"/>
<dbReference type="RefSeq" id="XP_067181336.1">
    <property type="nucleotide sequence ID" value="XM_067325131.1"/>
</dbReference>
<keyword evidence="2" id="KW-0677">Repeat</keyword>
<dbReference type="KEGG" id="lmat:92517643"/>
<dbReference type="GO" id="GO:0004792">
    <property type="term" value="F:thiosulfate-cyanide sulfurtransferase activity"/>
    <property type="evidence" value="ECO:0007669"/>
    <property type="project" value="TreeGrafter"/>
</dbReference>
<dbReference type="EMBL" id="JAFEUZ010000005">
    <property type="protein sequence ID" value="KAG5487102.1"/>
    <property type="molecule type" value="Genomic_DNA"/>
</dbReference>
<dbReference type="InterPro" id="IPR001763">
    <property type="entry name" value="Rhodanese-like_dom"/>
</dbReference>
<reference evidence="5" key="2">
    <citation type="journal article" date="2021" name="Sci. Data">
        <title>Chromosome-scale genome sequencing, assembly and annotation of six genomes from subfamily Leishmaniinae.</title>
        <authorList>
            <person name="Almutairi H."/>
            <person name="Urbaniak M.D."/>
            <person name="Bates M.D."/>
            <person name="Jariyapan N."/>
            <person name="Kwakye-Nuako G."/>
            <person name="Thomaz Soccol V."/>
            <person name="Al-Salem W.S."/>
            <person name="Dillon R.J."/>
            <person name="Bates P.A."/>
            <person name="Gatherer D."/>
        </authorList>
    </citation>
    <scope>NUCLEOTIDE SEQUENCE [LARGE SCALE GENOMIC DNA]</scope>
</reference>
<dbReference type="Pfam" id="PF09122">
    <property type="entry name" value="DUF1930"/>
    <property type="match status" value="1"/>
</dbReference>
<evidence type="ECO:0000256" key="1">
    <source>
        <dbReference type="ARBA" id="ARBA00022679"/>
    </source>
</evidence>
<dbReference type="SMART" id="SM00450">
    <property type="entry name" value="RHOD"/>
    <property type="match status" value="2"/>
</dbReference>
<organism evidence="4 5">
    <name type="scientific">Leishmania martiniquensis</name>
    <dbReference type="NCBI Taxonomy" id="1580590"/>
    <lineage>
        <taxon>Eukaryota</taxon>
        <taxon>Discoba</taxon>
        <taxon>Euglenozoa</taxon>
        <taxon>Kinetoplastea</taxon>
        <taxon>Metakinetoplastina</taxon>
        <taxon>Trypanosomatida</taxon>
        <taxon>Trypanosomatidae</taxon>
        <taxon>Leishmaniinae</taxon>
        <taxon>Leishmania</taxon>
    </lineage>
</organism>
<dbReference type="CDD" id="cd01448">
    <property type="entry name" value="TST_Repeat_1"/>
    <property type="match status" value="1"/>
</dbReference>
<feature type="domain" description="Rhodanese" evidence="3">
    <location>
        <begin position="193"/>
        <end position="315"/>
    </location>
</feature>
<proteinExistence type="predicted"/>
<evidence type="ECO:0000313" key="5">
    <source>
        <dbReference type="Proteomes" id="UP000673552"/>
    </source>
</evidence>
<sequence length="392" mass="42282">MQKVKAFSALSAPLSSAIPRPGMSAAATAPKHPGKVFLDPYEVKDRLAEYRIVDCRYNLKIQNHGSIEYAKEHVKGAIRADVDTNLSKLLPASTARHPLPPCAEFIDWCMANGVAGDLPVLCYDDECGAMGGCRLWWMLNSLGAEAYVINGGIQACRDAGLEMESGGPASPPTPATCWPYRTAFQRHHLVDEIPPNAIITDARSADRFASTVRPYALDGMPGHIEGARNLPYASHLVMRGGGNVLRSEEEIRRNIMAAMQGAGDATDLSSCVFSCGSGITACMNIALVHHLGLGHPYLYCGSWSEYSGLFRLPIMRSIINTYGMYMEMKTPNLGDNPKANLDTMTLKVDGAPSKSPDAEVRNAVVHLHAGETATVHFKSGRVVTIEVPAPSS</sequence>
<evidence type="ECO:0000313" key="4">
    <source>
        <dbReference type="EMBL" id="KAG5487102.1"/>
    </source>
</evidence>
<dbReference type="InterPro" id="IPR038457">
    <property type="entry name" value="SulfurTase_C_sf"/>
</dbReference>
<gene>
    <name evidence="4" type="ORF">LSCM1_07774</name>
</gene>
<feature type="domain" description="Rhodanese" evidence="3">
    <location>
        <begin position="46"/>
        <end position="165"/>
    </location>
</feature>
<dbReference type="FunFam" id="3.40.250.10:FF:000099">
    <property type="entry name" value="3-mercaptopyruvate sulfurtransferase"/>
    <property type="match status" value="1"/>
</dbReference>
<dbReference type="PANTHER" id="PTHR11364">
    <property type="entry name" value="THIOSULFATE SULFERTANSFERASE"/>
    <property type="match status" value="1"/>
</dbReference>
<dbReference type="Proteomes" id="UP000673552">
    <property type="component" value="Unassembled WGS sequence"/>
</dbReference>
<keyword evidence="5" id="KW-1185">Reference proteome</keyword>
<dbReference type="OrthoDB" id="270167at2759"/>
<dbReference type="GO" id="GO:0005739">
    <property type="term" value="C:mitochondrion"/>
    <property type="evidence" value="ECO:0007669"/>
    <property type="project" value="TreeGrafter"/>
</dbReference>
<dbReference type="GeneID" id="92517643"/>
<dbReference type="InterPro" id="IPR036873">
    <property type="entry name" value="Rhodanese-like_dom_sf"/>
</dbReference>
<dbReference type="CDD" id="cd01449">
    <property type="entry name" value="TST_Repeat_2"/>
    <property type="match status" value="1"/>
</dbReference>